<accession>A0AAJ0CJT4</accession>
<proteinExistence type="predicted"/>
<dbReference type="Proteomes" id="UP001251528">
    <property type="component" value="Unassembled WGS sequence"/>
</dbReference>
<protein>
    <submittedName>
        <fullName evidence="1">Uncharacterized protein</fullName>
    </submittedName>
</protein>
<comment type="caution">
    <text evidence="1">The sequence shown here is derived from an EMBL/GenBank/DDBJ whole genome shotgun (WGS) entry which is preliminary data.</text>
</comment>
<keyword evidence="2" id="KW-1185">Reference proteome</keyword>
<organism evidence="1 2">
    <name type="scientific">Conoideocrella luteorostrata</name>
    <dbReference type="NCBI Taxonomy" id="1105319"/>
    <lineage>
        <taxon>Eukaryota</taxon>
        <taxon>Fungi</taxon>
        <taxon>Dikarya</taxon>
        <taxon>Ascomycota</taxon>
        <taxon>Pezizomycotina</taxon>
        <taxon>Sordariomycetes</taxon>
        <taxon>Hypocreomycetidae</taxon>
        <taxon>Hypocreales</taxon>
        <taxon>Clavicipitaceae</taxon>
        <taxon>Conoideocrella</taxon>
    </lineage>
</organism>
<dbReference type="AlphaFoldDB" id="A0AAJ0CJT4"/>
<sequence length="285" mass="31776">MPFGNKSKKYWIVPQEALSPDDLQLGSLLKRPNDPIDLLNRNAVEQIEAKNIVKEREQVTKSLNDAISNGFGINFEASSILAAVLGASPDVGAELSRNKGDTIEATRVRAQHFIPPEEYMNKALSTQQVVEYTRQSFFTAPVYMVVGVAVARTLVRTANNSRNTELKGGFGLGPPGTGIEISANISGNHGKESVYQDSVDEDVVLAYRLRRFRYSKVRGRHIKKKTDETGHAMYRYISEDVSSDEEKEDPEYNPVFSYFEDDDVAARDVGMEGFVEAGEEEEEDE</sequence>
<reference evidence="1" key="1">
    <citation type="submission" date="2023-06" db="EMBL/GenBank/DDBJ databases">
        <title>Conoideocrella luteorostrata (Hypocreales: Clavicipitaceae), a potential biocontrol fungus for elongate hemlock scale in United States Christmas tree production areas.</title>
        <authorList>
            <person name="Barrett H."/>
            <person name="Lovett B."/>
            <person name="Macias A.M."/>
            <person name="Stajich J.E."/>
            <person name="Kasson M.T."/>
        </authorList>
    </citation>
    <scope>NUCLEOTIDE SEQUENCE</scope>
    <source>
        <strain evidence="1">ARSEF 14590</strain>
    </source>
</reference>
<name>A0AAJ0CJT4_9HYPO</name>
<evidence type="ECO:0000313" key="1">
    <source>
        <dbReference type="EMBL" id="KAK2594368.1"/>
    </source>
</evidence>
<evidence type="ECO:0000313" key="2">
    <source>
        <dbReference type="Proteomes" id="UP001251528"/>
    </source>
</evidence>
<gene>
    <name evidence="1" type="ORF">QQS21_007928</name>
</gene>
<dbReference type="EMBL" id="JASWJB010000171">
    <property type="protein sequence ID" value="KAK2594368.1"/>
    <property type="molecule type" value="Genomic_DNA"/>
</dbReference>